<evidence type="ECO:0000256" key="3">
    <source>
        <dbReference type="ARBA" id="ARBA00022723"/>
    </source>
</evidence>
<proteinExistence type="inferred from homology"/>
<keyword evidence="4 8" id="KW-0378">Hydrolase</keyword>
<evidence type="ECO:0000256" key="8">
    <source>
        <dbReference type="PIRNR" id="PIRNR006615"/>
    </source>
</evidence>
<dbReference type="Pfam" id="PF02074">
    <property type="entry name" value="Peptidase_M32"/>
    <property type="match status" value="1"/>
</dbReference>
<dbReference type="SUPFAM" id="SSF55486">
    <property type="entry name" value="Metalloproteases ('zincins'), catalytic domain"/>
    <property type="match status" value="1"/>
</dbReference>
<evidence type="ECO:0000256" key="5">
    <source>
        <dbReference type="ARBA" id="ARBA00023049"/>
    </source>
</evidence>
<dbReference type="Gene3D" id="1.10.1370.30">
    <property type="match status" value="1"/>
</dbReference>
<feature type="binding site" evidence="9">
    <location>
        <position position="269"/>
    </location>
    <ligand>
        <name>Zn(2+)</name>
        <dbReference type="ChEBI" id="CHEBI:29105"/>
        <note>catalytic</note>
    </ligand>
</feature>
<dbReference type="GO" id="GO:0006508">
    <property type="term" value="P:proteolysis"/>
    <property type="evidence" value="ECO:0007669"/>
    <property type="project" value="UniProtKB-UniRule"/>
</dbReference>
<dbReference type="PRINTS" id="PR00998">
    <property type="entry name" value="CRBOXYPTASET"/>
</dbReference>
<evidence type="ECO:0000256" key="2">
    <source>
        <dbReference type="ARBA" id="ARBA00022670"/>
    </source>
</evidence>
<evidence type="ECO:0000256" key="1">
    <source>
        <dbReference type="ARBA" id="ARBA00022645"/>
    </source>
</evidence>
<evidence type="ECO:0000256" key="4">
    <source>
        <dbReference type="ARBA" id="ARBA00022801"/>
    </source>
</evidence>
<reference evidence="11 12" key="1">
    <citation type="journal article" date="2015" name="Int. J. Syst. Evol. Microbiol.">
        <title>Novibacillus thermophilus gen. nov., sp. nov., a Gram-staining-negative and moderately thermophilic member of the family Thermoactinomycetaceae.</title>
        <authorList>
            <person name="Yang G."/>
            <person name="Chen J."/>
            <person name="Zhou S."/>
        </authorList>
    </citation>
    <scope>NUCLEOTIDE SEQUENCE [LARGE SCALE GENOMIC DNA]</scope>
    <source>
        <strain evidence="11 12">SG-1</strain>
    </source>
</reference>
<gene>
    <name evidence="11" type="ORF">B0W44_10080</name>
</gene>
<evidence type="ECO:0000256" key="6">
    <source>
        <dbReference type="ARBA" id="ARBA00052755"/>
    </source>
</evidence>
<comment type="similarity">
    <text evidence="7 8">Belongs to the peptidase M32 family.</text>
</comment>
<dbReference type="Proteomes" id="UP000188603">
    <property type="component" value="Chromosome"/>
</dbReference>
<organism evidence="11 12">
    <name type="scientific">Novibacillus thermophilus</name>
    <dbReference type="NCBI Taxonomy" id="1471761"/>
    <lineage>
        <taxon>Bacteria</taxon>
        <taxon>Bacillati</taxon>
        <taxon>Bacillota</taxon>
        <taxon>Bacilli</taxon>
        <taxon>Bacillales</taxon>
        <taxon>Thermoactinomycetaceae</taxon>
        <taxon>Novibacillus</taxon>
    </lineage>
</organism>
<feature type="binding site" evidence="9">
    <location>
        <position position="299"/>
    </location>
    <ligand>
        <name>Zn(2+)</name>
        <dbReference type="ChEBI" id="CHEBI:29105"/>
        <note>catalytic</note>
    </ligand>
</feature>
<dbReference type="EC" id="3.4.17.19" evidence="8"/>
<dbReference type="EMBL" id="CP019699">
    <property type="protein sequence ID" value="AQS56064.1"/>
    <property type="molecule type" value="Genomic_DNA"/>
</dbReference>
<dbReference type="GO" id="GO:0008270">
    <property type="term" value="F:zinc ion binding"/>
    <property type="evidence" value="ECO:0007669"/>
    <property type="project" value="UniProtKB-ARBA"/>
</dbReference>
<dbReference type="AlphaFoldDB" id="A0A1U9K7P3"/>
<evidence type="ECO:0000313" key="12">
    <source>
        <dbReference type="Proteomes" id="UP000188603"/>
    </source>
</evidence>
<evidence type="ECO:0000256" key="10">
    <source>
        <dbReference type="PIRSR" id="PIRSR006615-2"/>
    </source>
</evidence>
<dbReference type="GO" id="GO:0004181">
    <property type="term" value="F:metallocarboxypeptidase activity"/>
    <property type="evidence" value="ECO:0007669"/>
    <property type="project" value="UniProtKB-UniRule"/>
</dbReference>
<dbReference type="PROSITE" id="PS52034">
    <property type="entry name" value="PEPTIDASE_M32"/>
    <property type="match status" value="1"/>
</dbReference>
<protein>
    <recommendedName>
        <fullName evidence="8">Metal-dependent carboxypeptidase</fullName>
        <ecNumber evidence="8">3.4.17.19</ecNumber>
    </recommendedName>
</protein>
<evidence type="ECO:0000256" key="7">
    <source>
        <dbReference type="ARBA" id="ARBA00061580"/>
    </source>
</evidence>
<dbReference type="CDD" id="cd06460">
    <property type="entry name" value="M32_Taq"/>
    <property type="match status" value="1"/>
</dbReference>
<feature type="active site" description="Proton donor/acceptor" evidence="10">
    <location>
        <position position="270"/>
    </location>
</feature>
<accession>A0A1U9K7P3</accession>
<comment type="cofactor">
    <cofactor evidence="9">
        <name>Zn(2+)</name>
        <dbReference type="ChEBI" id="CHEBI:29105"/>
    </cofactor>
    <text evidence="9">Binds 1 zinc ion per subunit.</text>
</comment>
<keyword evidence="2 8" id="KW-0645">Protease</keyword>
<keyword evidence="12" id="KW-1185">Reference proteome</keyword>
<dbReference type="PIRSF" id="PIRSF006615">
    <property type="entry name" value="Zn_crbxpep_Taq"/>
    <property type="match status" value="1"/>
</dbReference>
<evidence type="ECO:0000313" key="11">
    <source>
        <dbReference type="EMBL" id="AQS56064.1"/>
    </source>
</evidence>
<dbReference type="PANTHER" id="PTHR34217:SF1">
    <property type="entry name" value="CARBOXYPEPTIDASE 1"/>
    <property type="match status" value="1"/>
</dbReference>
<feature type="binding site" evidence="9">
    <location>
        <position position="273"/>
    </location>
    <ligand>
        <name>Zn(2+)</name>
        <dbReference type="ChEBI" id="CHEBI:29105"/>
        <note>catalytic</note>
    </ligand>
</feature>
<name>A0A1U9K7P3_9BACL</name>
<dbReference type="InterPro" id="IPR001333">
    <property type="entry name" value="Peptidase_M32_Taq"/>
</dbReference>
<dbReference type="STRING" id="1471761.B0W44_10080"/>
<keyword evidence="1 8" id="KW-0121">Carboxypeptidase</keyword>
<comment type="catalytic activity">
    <reaction evidence="6 8">
        <text>Release of a C-terminal amino acid with broad specificity, except for -Pro.</text>
        <dbReference type="EC" id="3.4.17.19"/>
    </reaction>
</comment>
<comment type="function">
    <text evidence="8">Broad specificity carboxypetidase that releases amino acids sequentially from the C-terminus, including neutral, aromatic, polar and basic residues.</text>
</comment>
<keyword evidence="3 8" id="KW-0479">Metal-binding</keyword>
<keyword evidence="5 8" id="KW-0482">Metalloprotease</keyword>
<keyword evidence="9" id="KW-0862">Zinc</keyword>
<sequence length="512" mass="58845">MLSKRQDTINGFQALLEKMSHYQEALALIAWDLRTGAPKKGVERRAKVIGTLSGELFSMQTSDEMAGYLDALQEADSQTPLDKVLRRSVEKARKEFDKYRKIPKDMYREYVELQSIAESVWEEAKPAADFKKFEPYLEKIVRFNIEFAELWGYEENRYDALLDQYEPGVPVSKIDGVFAQLRENIVRLLEAVQASPHQPDTSFIGQTFPVEGQRAIGRYILEEMGYDFDAGRLDVTVHPFAISLNPGDVRVTTKYDTRDFRTALFGTIHEGGHALYEQNISKDLLGTPLCTGTSMGIHESQSLFWENFIGRSYAFWSHYYDKLVEQFPEQLKSVDLDAFYRGINVVKPSLIRIEADELTYALHIMVRYEIEKGLINEEIRVSDLPEIWNDKMQEYLGVVPSHDGEGVLQDVHWSGGSFGYFPSYALGYIYAAQFLHKLGKDLPDYERSVAEGDLSPVKAWLAEHIHRHGAMYDPRDLLRRVTGEDLDARHLVAYLEQKYRDVYRIPNEDSEG</sequence>
<dbReference type="PANTHER" id="PTHR34217">
    <property type="entry name" value="METAL-DEPENDENT CARBOXYPEPTIDASE"/>
    <property type="match status" value="1"/>
</dbReference>
<evidence type="ECO:0000256" key="9">
    <source>
        <dbReference type="PIRSR" id="PIRSR006615-1"/>
    </source>
</evidence>
<dbReference type="FunFam" id="1.10.1370.30:FF:000003">
    <property type="entry name" value="Thermostable carboxypeptidase 1"/>
    <property type="match status" value="1"/>
</dbReference>
<dbReference type="KEGG" id="ntr:B0W44_10080"/>